<sequence>MTPQAIGAGVAGTAVVGGGGALAAYAAGAFNAKWQEASFEDYAKYKNLKYLGETANEMTIPPVASKIKETLENTTNGKGYRAKFNSHWNNMREQDAKKEGNISRPIEDKEELFPVDKSGSKDQEVANWTAVWCKSVGKKKVPAKQTQEGKELWNPDLDKNPVWKAFKDICLEEKIVVT</sequence>
<reference evidence="1 2" key="1">
    <citation type="submission" date="2019-01" db="EMBL/GenBank/DDBJ databases">
        <title>Draft genome sequences of Candidatus Mycoplasma haemohominis SWG34-3 identified from a patient with pyrexia, anemia and liver dysfunction.</title>
        <authorList>
            <person name="Sekizuka T."/>
            <person name="Hattori N."/>
            <person name="Katano H."/>
            <person name="Takuma T."/>
            <person name="Ito T."/>
            <person name="Arai N."/>
            <person name="Yanai R."/>
            <person name="Ishii S."/>
            <person name="Miura Y."/>
            <person name="Tokunaga T."/>
            <person name="Watanabe H."/>
            <person name="Nomura N."/>
            <person name="Eguchi J."/>
            <person name="Arai T."/>
            <person name="Hasegawa H."/>
            <person name="Nakamaki T."/>
            <person name="Wakita T."/>
            <person name="Niki Y."/>
            <person name="Kuroda M."/>
        </authorList>
    </citation>
    <scope>NUCLEOTIDE SEQUENCE [LARGE SCALE GENOMIC DNA]</scope>
    <source>
        <strain evidence="1">SWG34-3</strain>
    </source>
</reference>
<organism evidence="1 2">
    <name type="scientific">Candidatus Mycoplasma haematohominis</name>
    <dbReference type="NCBI Taxonomy" id="1494318"/>
    <lineage>
        <taxon>Bacteria</taxon>
        <taxon>Bacillati</taxon>
        <taxon>Mycoplasmatota</taxon>
        <taxon>Mollicutes</taxon>
        <taxon>Mycoplasmataceae</taxon>
        <taxon>Mycoplasma</taxon>
    </lineage>
</organism>
<gene>
    <name evidence="1" type="ORF">MHSWG343_07130</name>
</gene>
<dbReference type="Proteomes" id="UP000324831">
    <property type="component" value="Unassembled WGS sequence"/>
</dbReference>
<protein>
    <submittedName>
        <fullName evidence="1">Uncharacterized protein</fullName>
    </submittedName>
</protein>
<proteinExistence type="predicted"/>
<dbReference type="EMBL" id="BIMN01000003">
    <property type="protein sequence ID" value="GCE63713.1"/>
    <property type="molecule type" value="Genomic_DNA"/>
</dbReference>
<name>A0A478FQI1_9MOLU</name>
<dbReference type="RefSeq" id="WP_216083392.1">
    <property type="nucleotide sequence ID" value="NZ_CACTIB010000021.1"/>
</dbReference>
<comment type="caution">
    <text evidence="1">The sequence shown here is derived from an EMBL/GenBank/DDBJ whole genome shotgun (WGS) entry which is preliminary data.</text>
</comment>
<evidence type="ECO:0000313" key="1">
    <source>
        <dbReference type="EMBL" id="GCE63713.1"/>
    </source>
</evidence>
<evidence type="ECO:0000313" key="2">
    <source>
        <dbReference type="Proteomes" id="UP000324831"/>
    </source>
</evidence>
<dbReference type="AlphaFoldDB" id="A0A478FQI1"/>
<accession>A0A478FQI1</accession>